<evidence type="ECO:0000256" key="1">
    <source>
        <dbReference type="ARBA" id="ARBA00022669"/>
    </source>
</evidence>
<evidence type="ECO:0000256" key="6">
    <source>
        <dbReference type="SAM" id="SignalP"/>
    </source>
</evidence>
<evidence type="ECO:0000256" key="5">
    <source>
        <dbReference type="ARBA" id="ARBA00023180"/>
    </source>
</evidence>
<name>A0A915PKV9_9BILA</name>
<keyword evidence="3" id="KW-0677">Repeat</keyword>
<dbReference type="Pfam" id="PF01607">
    <property type="entry name" value="CBM_14"/>
    <property type="match status" value="6"/>
</dbReference>
<feature type="chain" id="PRO_5037318052" evidence="6">
    <location>
        <begin position="19"/>
        <end position="614"/>
    </location>
</feature>
<dbReference type="GO" id="GO:0005576">
    <property type="term" value="C:extracellular region"/>
    <property type="evidence" value="ECO:0007669"/>
    <property type="project" value="InterPro"/>
</dbReference>
<dbReference type="AlphaFoldDB" id="A0A915PKV9"/>
<evidence type="ECO:0000313" key="8">
    <source>
        <dbReference type="Proteomes" id="UP000887581"/>
    </source>
</evidence>
<dbReference type="GO" id="GO:0008061">
    <property type="term" value="F:chitin binding"/>
    <property type="evidence" value="ECO:0007669"/>
    <property type="project" value="UniProtKB-KW"/>
</dbReference>
<keyword evidence="4" id="KW-1015">Disulfide bond</keyword>
<proteinExistence type="predicted"/>
<keyword evidence="1" id="KW-0147">Chitin-binding</keyword>
<feature type="domain" description="Chitin-binding type-2" evidence="7">
    <location>
        <begin position="489"/>
        <end position="545"/>
    </location>
</feature>
<feature type="domain" description="Chitin-binding type-2" evidence="7">
    <location>
        <begin position="224"/>
        <end position="283"/>
    </location>
</feature>
<feature type="domain" description="Chitin-binding type-2" evidence="7">
    <location>
        <begin position="31"/>
        <end position="88"/>
    </location>
</feature>
<evidence type="ECO:0000256" key="3">
    <source>
        <dbReference type="ARBA" id="ARBA00022737"/>
    </source>
</evidence>
<dbReference type="SUPFAM" id="SSF57625">
    <property type="entry name" value="Invertebrate chitin-binding proteins"/>
    <property type="match status" value="6"/>
</dbReference>
<keyword evidence="2 6" id="KW-0732">Signal</keyword>
<reference evidence="9" key="1">
    <citation type="submission" date="2022-11" db="UniProtKB">
        <authorList>
            <consortium name="WormBaseParasite"/>
        </authorList>
    </citation>
    <scope>IDENTIFICATION</scope>
</reference>
<protein>
    <submittedName>
        <fullName evidence="9">Chitin-binding type-2 domain-containing protein</fullName>
    </submittedName>
</protein>
<evidence type="ECO:0000313" key="9">
    <source>
        <dbReference type="WBParaSite" id="sdigi.contig22.g1839.t1"/>
    </source>
</evidence>
<dbReference type="InterPro" id="IPR051940">
    <property type="entry name" value="Chitin_bind-dev_reg"/>
</dbReference>
<organism evidence="8 9">
    <name type="scientific">Setaria digitata</name>
    <dbReference type="NCBI Taxonomy" id="48799"/>
    <lineage>
        <taxon>Eukaryota</taxon>
        <taxon>Metazoa</taxon>
        <taxon>Ecdysozoa</taxon>
        <taxon>Nematoda</taxon>
        <taxon>Chromadorea</taxon>
        <taxon>Rhabditida</taxon>
        <taxon>Spirurina</taxon>
        <taxon>Spiruromorpha</taxon>
        <taxon>Filarioidea</taxon>
        <taxon>Setariidae</taxon>
        <taxon>Setaria</taxon>
    </lineage>
</organism>
<feature type="domain" description="Chitin-binding type-2" evidence="7">
    <location>
        <begin position="301"/>
        <end position="347"/>
    </location>
</feature>
<feature type="domain" description="Chitin-binding type-2" evidence="7">
    <location>
        <begin position="353"/>
        <end position="423"/>
    </location>
</feature>
<dbReference type="PANTHER" id="PTHR23301:SF0">
    <property type="entry name" value="CHITIN-BINDING TYPE-2 DOMAIN-CONTAINING PROTEIN-RELATED"/>
    <property type="match status" value="1"/>
</dbReference>
<dbReference type="SMART" id="SM00494">
    <property type="entry name" value="ChtBD2"/>
    <property type="match status" value="6"/>
</dbReference>
<dbReference type="InterPro" id="IPR002557">
    <property type="entry name" value="Chitin-bd_dom"/>
</dbReference>
<feature type="signal peptide" evidence="6">
    <location>
        <begin position="1"/>
        <end position="18"/>
    </location>
</feature>
<dbReference type="Proteomes" id="UP000887581">
    <property type="component" value="Unplaced"/>
</dbReference>
<evidence type="ECO:0000256" key="2">
    <source>
        <dbReference type="ARBA" id="ARBA00022729"/>
    </source>
</evidence>
<feature type="domain" description="Chitin-binding type-2" evidence="7">
    <location>
        <begin position="102"/>
        <end position="159"/>
    </location>
</feature>
<sequence>MAICYRMILLSLLLISLSISLIENTPRRSSVLDCTGRSANGLYGRGCSSKFMRCHNGKRYVYMCPKNLKFNVETAKCEERRQVIACINNMDDDQTIVKADDPFDCSKRKDGVYGTGKCSTTYYHCSRGHSSEMICPAGLYYNDKLKGCDEVDSIDECNLLTALRGFDERRESHLGERGKYIERNLMSNRGGPVFGMNTGYSIGTRRLTLGKERIKSREGDGRKQLNCTGLRDGDYPIVKGKCSKQFWRCTAGETTGRVCRDNLFFDTISEKCDIASNIEDCTDIVDRNGSTEMLDAKDATALDCSTLNDSTVEHSACSRFYYSCRERKLFQLRCPEGQAYDSKQKQCEIKKFVPGCLISSSTTQIDPIEISKIISASELTGCENYFYFCASGHGYYTKCPDGLFFDSETRSCNYKERILLCNLVSEDLSTISRSVKRTDKKKEAENLGLETEGKKFLRGVADHLPEIGLPALISAPIPKGKPLPFLPEEFECHSRKDGFYSIGCKTEFVACANGRMFFFECPHNLIFDENAQICDYAENIEDCSESFLQMTDNDEKGQFPVIFSELRQENEPKRQAEPVSESAIRKSGQIMNPATKTCNEPKHITECEKENGRI</sequence>
<dbReference type="PANTHER" id="PTHR23301">
    <property type="entry name" value="CHITIN BINDING PERITROPHIN-A"/>
    <property type="match status" value="1"/>
</dbReference>
<evidence type="ECO:0000256" key="4">
    <source>
        <dbReference type="ARBA" id="ARBA00023157"/>
    </source>
</evidence>
<evidence type="ECO:0000259" key="7">
    <source>
        <dbReference type="PROSITE" id="PS50940"/>
    </source>
</evidence>
<dbReference type="PROSITE" id="PS50940">
    <property type="entry name" value="CHIT_BIND_II"/>
    <property type="match status" value="6"/>
</dbReference>
<keyword evidence="8" id="KW-1185">Reference proteome</keyword>
<dbReference type="InterPro" id="IPR036508">
    <property type="entry name" value="Chitin-bd_dom_sf"/>
</dbReference>
<dbReference type="WBParaSite" id="sdigi.contig22.g1839.t1">
    <property type="protein sequence ID" value="sdigi.contig22.g1839.t1"/>
    <property type="gene ID" value="sdigi.contig22.g1839"/>
</dbReference>
<accession>A0A915PKV9</accession>
<dbReference type="Gene3D" id="2.170.140.10">
    <property type="entry name" value="Chitin binding domain"/>
    <property type="match status" value="6"/>
</dbReference>
<keyword evidence="5" id="KW-0325">Glycoprotein</keyword>